<name>A0A7T5UH89_9BACT</name>
<keyword evidence="3 7" id="KW-0808">Transferase</keyword>
<protein>
    <recommendedName>
        <fullName evidence="7">Phosphatidylglycerol--prolipoprotein diacylglyceryl transferase</fullName>
        <ecNumber evidence="7">2.5.1.145</ecNumber>
    </recommendedName>
</protein>
<keyword evidence="6 7" id="KW-0472">Membrane</keyword>
<dbReference type="PANTHER" id="PTHR30589">
    <property type="entry name" value="PROLIPOPROTEIN DIACYLGLYCERYL TRANSFERASE"/>
    <property type="match status" value="1"/>
</dbReference>
<keyword evidence="8" id="KW-0449">Lipoprotein</keyword>
<accession>A0A7T5UH89</accession>
<comment type="catalytic activity">
    <reaction evidence="7">
        <text>L-cysteinyl-[prolipoprotein] + a 1,2-diacyl-sn-glycero-3-phospho-(1'-sn-glycerol) = an S-1,2-diacyl-sn-glyceryl-L-cysteinyl-[prolipoprotein] + sn-glycerol 1-phosphate + H(+)</text>
        <dbReference type="Rhea" id="RHEA:56712"/>
        <dbReference type="Rhea" id="RHEA-COMP:14679"/>
        <dbReference type="Rhea" id="RHEA-COMP:14680"/>
        <dbReference type="ChEBI" id="CHEBI:15378"/>
        <dbReference type="ChEBI" id="CHEBI:29950"/>
        <dbReference type="ChEBI" id="CHEBI:57685"/>
        <dbReference type="ChEBI" id="CHEBI:64716"/>
        <dbReference type="ChEBI" id="CHEBI:140658"/>
        <dbReference type="EC" id="2.5.1.145"/>
    </reaction>
</comment>
<keyword evidence="2 7" id="KW-1003">Cell membrane</keyword>
<comment type="subcellular location">
    <subcellularLocation>
        <location evidence="7">Cell membrane</location>
        <topology evidence="7">Multi-pass membrane protein</topology>
    </subcellularLocation>
</comment>
<dbReference type="NCBIfam" id="TIGR00544">
    <property type="entry name" value="lgt"/>
    <property type="match status" value="1"/>
</dbReference>
<dbReference type="PROSITE" id="PS01311">
    <property type="entry name" value="LGT"/>
    <property type="match status" value="1"/>
</dbReference>
<evidence type="ECO:0000256" key="5">
    <source>
        <dbReference type="ARBA" id="ARBA00022989"/>
    </source>
</evidence>
<dbReference type="EMBL" id="CP066681">
    <property type="protein sequence ID" value="QQG35721.1"/>
    <property type="molecule type" value="Genomic_DNA"/>
</dbReference>
<feature type="transmembrane region" description="Helical" evidence="7">
    <location>
        <begin position="203"/>
        <end position="222"/>
    </location>
</feature>
<evidence type="ECO:0000256" key="6">
    <source>
        <dbReference type="ARBA" id="ARBA00023136"/>
    </source>
</evidence>
<dbReference type="AlphaFoldDB" id="A0A7T5UH89"/>
<comment type="pathway">
    <text evidence="7">Protein modification; lipoprotein biosynthesis (diacylglyceryl transfer).</text>
</comment>
<evidence type="ECO:0000313" key="9">
    <source>
        <dbReference type="Proteomes" id="UP000595362"/>
    </source>
</evidence>
<evidence type="ECO:0000313" key="8">
    <source>
        <dbReference type="EMBL" id="QQG35721.1"/>
    </source>
</evidence>
<keyword evidence="5 7" id="KW-1133">Transmembrane helix</keyword>
<dbReference type="Pfam" id="PF01790">
    <property type="entry name" value="LGT"/>
    <property type="match status" value="1"/>
</dbReference>
<sequence length="273" mass="29925">MALGFPDIDPVAVSIGPFDIRWYALAYLAGFLLGWKLVVYLSGLDGERRAIRIADLDDFLPWAVIGVILGGRIGYILFYQFDAYMHDPLAMLRIWEGGMSFHGGAAGMILAMVAYAAIRRIHVLRLTDLICCAVPIGLFWGRLANFINGELFGRVTTVPWGMVFPHGGPDPRHPSQLYEAGLEGAVLLLAMIVLAHRSAIRNMPGILSAVFLSGYAFSRISVEFFREPDEQIGYIAGIFTMGQILCLPMLVGAVLLVVYAMKHKSKGAAHEPA</sequence>
<feature type="binding site" evidence="7">
    <location>
        <position position="142"/>
    </location>
    <ligand>
        <name>a 1,2-diacyl-sn-glycero-3-phospho-(1'-sn-glycerol)</name>
        <dbReference type="ChEBI" id="CHEBI:64716"/>
    </ligand>
</feature>
<keyword evidence="4 7" id="KW-0812">Transmembrane</keyword>
<evidence type="ECO:0000256" key="2">
    <source>
        <dbReference type="ARBA" id="ARBA00022475"/>
    </source>
</evidence>
<feature type="transmembrane region" description="Helical" evidence="7">
    <location>
        <begin position="59"/>
        <end position="79"/>
    </location>
</feature>
<dbReference type="GO" id="GO:0005886">
    <property type="term" value="C:plasma membrane"/>
    <property type="evidence" value="ECO:0007669"/>
    <property type="project" value="UniProtKB-SubCell"/>
</dbReference>
<dbReference type="Proteomes" id="UP000595362">
    <property type="component" value="Chromosome"/>
</dbReference>
<dbReference type="GO" id="GO:0042158">
    <property type="term" value="P:lipoprotein biosynthetic process"/>
    <property type="evidence" value="ECO:0007669"/>
    <property type="project" value="UniProtKB-UniRule"/>
</dbReference>
<dbReference type="InterPro" id="IPR001640">
    <property type="entry name" value="Lgt"/>
</dbReference>
<evidence type="ECO:0000256" key="3">
    <source>
        <dbReference type="ARBA" id="ARBA00022679"/>
    </source>
</evidence>
<organism evidence="8 9">
    <name type="scientific">Micavibrio aeruginosavorus</name>
    <dbReference type="NCBI Taxonomy" id="349221"/>
    <lineage>
        <taxon>Bacteria</taxon>
        <taxon>Pseudomonadati</taxon>
        <taxon>Bdellovibrionota</taxon>
        <taxon>Bdellovibrionia</taxon>
        <taxon>Bdellovibrionales</taxon>
        <taxon>Pseudobdellovibrionaceae</taxon>
        <taxon>Micavibrio</taxon>
    </lineage>
</organism>
<comment type="similarity">
    <text evidence="1 7">Belongs to the Lgt family.</text>
</comment>
<gene>
    <name evidence="7" type="primary">lgt</name>
    <name evidence="8" type="ORF">HYS17_09445</name>
</gene>
<proteinExistence type="inferred from homology"/>
<feature type="transmembrane region" description="Helical" evidence="7">
    <location>
        <begin position="234"/>
        <end position="260"/>
    </location>
</feature>
<evidence type="ECO:0000256" key="7">
    <source>
        <dbReference type="HAMAP-Rule" id="MF_01147"/>
    </source>
</evidence>
<dbReference type="UniPathway" id="UPA00664"/>
<evidence type="ECO:0000256" key="1">
    <source>
        <dbReference type="ARBA" id="ARBA00007150"/>
    </source>
</evidence>
<comment type="function">
    <text evidence="7">Catalyzes the transfer of the diacylglyceryl group from phosphatidylglycerol to the sulfhydryl group of the N-terminal cysteine of a prolipoprotein, the first step in the formation of mature lipoproteins.</text>
</comment>
<dbReference type="HAMAP" id="MF_01147">
    <property type="entry name" value="Lgt"/>
    <property type="match status" value="1"/>
</dbReference>
<feature type="transmembrane region" description="Helical" evidence="7">
    <location>
        <begin position="20"/>
        <end position="38"/>
    </location>
</feature>
<dbReference type="PANTHER" id="PTHR30589:SF0">
    <property type="entry name" value="PHOSPHATIDYLGLYCEROL--PROLIPOPROTEIN DIACYLGLYCERYL TRANSFERASE"/>
    <property type="match status" value="1"/>
</dbReference>
<evidence type="ECO:0000256" key="4">
    <source>
        <dbReference type="ARBA" id="ARBA00022692"/>
    </source>
</evidence>
<dbReference type="EC" id="2.5.1.145" evidence="7"/>
<feature type="transmembrane region" description="Helical" evidence="7">
    <location>
        <begin position="99"/>
        <end position="117"/>
    </location>
</feature>
<reference evidence="8 9" key="1">
    <citation type="submission" date="2020-07" db="EMBL/GenBank/DDBJ databases">
        <title>Huge and variable diversity of episymbiotic CPR bacteria and DPANN archaea in groundwater ecosystems.</title>
        <authorList>
            <person name="He C.Y."/>
            <person name="Keren R."/>
            <person name="Whittaker M."/>
            <person name="Farag I.F."/>
            <person name="Doudna J."/>
            <person name="Cate J.H.D."/>
            <person name="Banfield J.F."/>
        </authorList>
    </citation>
    <scope>NUCLEOTIDE SEQUENCE [LARGE SCALE GENOMIC DNA]</scope>
    <source>
        <strain evidence="8">NC_groundwater_70_Ag_B-0.1um_54_66</strain>
    </source>
</reference>
<dbReference type="GO" id="GO:0008961">
    <property type="term" value="F:phosphatidylglycerol-prolipoprotein diacylglyceryl transferase activity"/>
    <property type="evidence" value="ECO:0007669"/>
    <property type="project" value="UniProtKB-UniRule"/>
</dbReference>